<dbReference type="OrthoDB" id="9787460at2"/>
<dbReference type="InterPro" id="IPR005119">
    <property type="entry name" value="LysR_subst-bd"/>
</dbReference>
<feature type="domain" description="HTH lysR-type" evidence="5">
    <location>
        <begin position="4"/>
        <end position="61"/>
    </location>
</feature>
<dbReference type="SUPFAM" id="SSF46785">
    <property type="entry name" value="Winged helix' DNA-binding domain"/>
    <property type="match status" value="1"/>
</dbReference>
<accession>A0A369W0K9</accession>
<proteinExistence type="inferred from homology"/>
<comment type="similarity">
    <text evidence="1">Belongs to the LysR transcriptional regulatory family.</text>
</comment>
<dbReference type="RefSeq" id="WP_114687690.1">
    <property type="nucleotide sequence ID" value="NZ_QQNB01000002.1"/>
</dbReference>
<dbReference type="InterPro" id="IPR000847">
    <property type="entry name" value="LysR_HTH_N"/>
</dbReference>
<dbReference type="PANTHER" id="PTHR30537:SF3">
    <property type="entry name" value="TRANSCRIPTIONAL REGULATORY PROTEIN"/>
    <property type="match status" value="1"/>
</dbReference>
<evidence type="ECO:0000256" key="3">
    <source>
        <dbReference type="ARBA" id="ARBA00023125"/>
    </source>
</evidence>
<sequence>MQPMRWDELQDFLAIARTGQIARAAEQLGVDATTIGRRLRRLEARLGQVLFEQTRQGQALTEDGERLLRHVEGMQQMADRIAASARATGGLAGVLKVSVSEGFGSWFIARHLHDFVERHPGLTVELAANNGFLNPSRRETDVAIMLARPQAGPVVSGKLTDYRLSLYAAPAYLARCGVPADAAALATGHRLIGYVPDLLYAPELNYLDDLLPGLTANVRSSSINAQHRMIASGLGIGVLPRFIGDFDAELTPVLPALAFSRSFWIVTHRDTRQLQRVRAFRAWILETVARRRGDLTGREAPPPP</sequence>
<reference evidence="6 7" key="1">
    <citation type="submission" date="2018-07" db="EMBL/GenBank/DDBJ databases">
        <title>a novel species of Sphingomonas isolated from the rhizosphere soil of Araceae plant.</title>
        <authorList>
            <person name="Zhiyong W."/>
            <person name="Qinglan Z."/>
            <person name="Zhiwei F."/>
            <person name="Ding X."/>
            <person name="Gejiao W."/>
            <person name="Shixue Z."/>
        </authorList>
    </citation>
    <scope>NUCLEOTIDE SEQUENCE [LARGE SCALE GENOMIC DNA]</scope>
    <source>
        <strain evidence="6 7">WZY 27</strain>
    </source>
</reference>
<dbReference type="InterPro" id="IPR058163">
    <property type="entry name" value="LysR-type_TF_proteobact-type"/>
</dbReference>
<evidence type="ECO:0000256" key="2">
    <source>
        <dbReference type="ARBA" id="ARBA00023015"/>
    </source>
</evidence>
<dbReference type="GO" id="GO:0006351">
    <property type="term" value="P:DNA-templated transcription"/>
    <property type="evidence" value="ECO:0007669"/>
    <property type="project" value="TreeGrafter"/>
</dbReference>
<name>A0A369W0K9_9SPHN</name>
<keyword evidence="7" id="KW-1185">Reference proteome</keyword>
<keyword evidence="4" id="KW-0804">Transcription</keyword>
<evidence type="ECO:0000313" key="6">
    <source>
        <dbReference type="EMBL" id="RDE05621.1"/>
    </source>
</evidence>
<evidence type="ECO:0000256" key="1">
    <source>
        <dbReference type="ARBA" id="ARBA00009437"/>
    </source>
</evidence>
<dbReference type="EMBL" id="QQNB01000002">
    <property type="protein sequence ID" value="RDE05621.1"/>
    <property type="molecule type" value="Genomic_DNA"/>
</dbReference>
<protein>
    <submittedName>
        <fullName evidence="6">LysR family transcriptional regulator</fullName>
    </submittedName>
</protein>
<dbReference type="PANTHER" id="PTHR30537">
    <property type="entry name" value="HTH-TYPE TRANSCRIPTIONAL REGULATOR"/>
    <property type="match status" value="1"/>
</dbReference>
<organism evidence="6 7">
    <name type="scientific">Sphingomonas aracearum</name>
    <dbReference type="NCBI Taxonomy" id="2283317"/>
    <lineage>
        <taxon>Bacteria</taxon>
        <taxon>Pseudomonadati</taxon>
        <taxon>Pseudomonadota</taxon>
        <taxon>Alphaproteobacteria</taxon>
        <taxon>Sphingomonadales</taxon>
        <taxon>Sphingomonadaceae</taxon>
        <taxon>Sphingomonas</taxon>
    </lineage>
</organism>
<dbReference type="Pfam" id="PF03466">
    <property type="entry name" value="LysR_substrate"/>
    <property type="match status" value="1"/>
</dbReference>
<dbReference type="GO" id="GO:0043565">
    <property type="term" value="F:sequence-specific DNA binding"/>
    <property type="evidence" value="ECO:0007669"/>
    <property type="project" value="TreeGrafter"/>
</dbReference>
<dbReference type="AlphaFoldDB" id="A0A369W0K9"/>
<dbReference type="PROSITE" id="PS50931">
    <property type="entry name" value="HTH_LYSR"/>
    <property type="match status" value="1"/>
</dbReference>
<dbReference type="InterPro" id="IPR036390">
    <property type="entry name" value="WH_DNA-bd_sf"/>
</dbReference>
<dbReference type="Gene3D" id="1.10.10.10">
    <property type="entry name" value="Winged helix-like DNA-binding domain superfamily/Winged helix DNA-binding domain"/>
    <property type="match status" value="1"/>
</dbReference>
<dbReference type="Pfam" id="PF00126">
    <property type="entry name" value="HTH_1"/>
    <property type="match status" value="1"/>
</dbReference>
<evidence type="ECO:0000256" key="4">
    <source>
        <dbReference type="ARBA" id="ARBA00023163"/>
    </source>
</evidence>
<dbReference type="Gene3D" id="3.40.190.290">
    <property type="match status" value="1"/>
</dbReference>
<evidence type="ECO:0000313" key="7">
    <source>
        <dbReference type="Proteomes" id="UP000253918"/>
    </source>
</evidence>
<gene>
    <name evidence="6" type="ORF">DVW87_10345</name>
</gene>
<comment type="caution">
    <text evidence="6">The sequence shown here is derived from an EMBL/GenBank/DDBJ whole genome shotgun (WGS) entry which is preliminary data.</text>
</comment>
<dbReference type="GO" id="GO:0003700">
    <property type="term" value="F:DNA-binding transcription factor activity"/>
    <property type="evidence" value="ECO:0007669"/>
    <property type="project" value="InterPro"/>
</dbReference>
<keyword evidence="2" id="KW-0805">Transcription regulation</keyword>
<dbReference type="SUPFAM" id="SSF53850">
    <property type="entry name" value="Periplasmic binding protein-like II"/>
    <property type="match status" value="1"/>
</dbReference>
<keyword evidence="3" id="KW-0238">DNA-binding</keyword>
<evidence type="ECO:0000259" key="5">
    <source>
        <dbReference type="PROSITE" id="PS50931"/>
    </source>
</evidence>
<dbReference type="Proteomes" id="UP000253918">
    <property type="component" value="Unassembled WGS sequence"/>
</dbReference>
<dbReference type="InterPro" id="IPR036388">
    <property type="entry name" value="WH-like_DNA-bd_sf"/>
</dbReference>